<evidence type="ECO:0000256" key="2">
    <source>
        <dbReference type="SAM" id="SignalP"/>
    </source>
</evidence>
<reference evidence="3" key="1">
    <citation type="submission" date="2018-07" db="EMBL/GenBank/DDBJ databases">
        <authorList>
            <consortium name="PulseNet: The National Subtyping Network for Foodborne Disease Surveillance"/>
            <person name="Tarr C.L."/>
            <person name="Trees E."/>
            <person name="Katz L.S."/>
            <person name="Carleton-Romer H.A."/>
            <person name="Stroika S."/>
            <person name="Kucerova Z."/>
            <person name="Roache K.F."/>
            <person name="Sabol A.L."/>
            <person name="Besser J."/>
            <person name="Gerner-Smidt P."/>
        </authorList>
    </citation>
    <scope>NUCLEOTIDE SEQUENCE</scope>
    <source>
        <strain evidence="3">2015K-1398</strain>
    </source>
</reference>
<keyword evidence="2" id="KW-0732">Signal</keyword>
<name>A0A5U4HG07_SALER</name>
<evidence type="ECO:0000256" key="1">
    <source>
        <dbReference type="SAM" id="Coils"/>
    </source>
</evidence>
<accession>A0A5U4HG07</accession>
<dbReference type="AlphaFoldDB" id="A0A5U4HG07"/>
<dbReference type="EMBL" id="AAGNJA010000006">
    <property type="protein sequence ID" value="EBP9376491.1"/>
    <property type="molecule type" value="Genomic_DNA"/>
</dbReference>
<gene>
    <name evidence="3" type="primary">pilP</name>
    <name evidence="3" type="ORF">AUS09_17300</name>
</gene>
<organism evidence="3">
    <name type="scientific">Salmonella enterica</name>
    <name type="common">Salmonella choleraesuis</name>
    <dbReference type="NCBI Taxonomy" id="28901"/>
    <lineage>
        <taxon>Bacteria</taxon>
        <taxon>Pseudomonadati</taxon>
        <taxon>Pseudomonadota</taxon>
        <taxon>Gammaproteobacteria</taxon>
        <taxon>Enterobacterales</taxon>
        <taxon>Enterobacteriaceae</taxon>
        <taxon>Salmonella</taxon>
    </lineage>
</organism>
<dbReference type="InterPro" id="IPR022753">
    <property type="entry name" value="T4SS_pilus_biogen_PilP"/>
</dbReference>
<dbReference type="NCBIfam" id="TIGR03021">
    <property type="entry name" value="pilP_fam"/>
    <property type="match status" value="1"/>
</dbReference>
<comment type="caution">
    <text evidence="3">The sequence shown here is derived from an EMBL/GenBank/DDBJ whole genome shotgun (WGS) entry which is preliminary data.</text>
</comment>
<keyword evidence="1" id="KW-0175">Coiled coil</keyword>
<feature type="coiled-coil region" evidence="1">
    <location>
        <begin position="79"/>
        <end position="108"/>
    </location>
</feature>
<feature type="chain" id="PRO_5026327956" evidence="2">
    <location>
        <begin position="23"/>
        <end position="205"/>
    </location>
</feature>
<evidence type="ECO:0000313" key="3">
    <source>
        <dbReference type="EMBL" id="EBP9376491.1"/>
    </source>
</evidence>
<feature type="signal peptide" evidence="2">
    <location>
        <begin position="1"/>
        <end position="22"/>
    </location>
</feature>
<proteinExistence type="predicted"/>
<sequence>MPETRVFICGAVLMALSTGAFAQPTPAIIPSAEVASAASGREPAAAAVPSTQTADTSASVPITERVPINPGAGLTGGQLEALQAKTLLLEAQVQAARLQKELTTAETAGDGGNGPAAAAGPFAMNMPADVGATPVQAAPAATRAPGRIAVLEVSGRGNALQATLSFPDGRRSVVKTGNTLPGSTLTVKAISLSGVTLSDGQQLTF</sequence>
<protein>
    <submittedName>
        <fullName evidence="3">Type IV pilus biogenesis protein PilP</fullName>
    </submittedName>
</protein>